<dbReference type="PANTHER" id="PTHR36973:SF4">
    <property type="entry name" value="NODULATION PROTEIN"/>
    <property type="match status" value="1"/>
</dbReference>
<keyword evidence="3" id="KW-1185">Reference proteome</keyword>
<accession>A0A5B1LD60</accession>
<evidence type="ECO:0000259" key="1">
    <source>
        <dbReference type="Pfam" id="PF05050"/>
    </source>
</evidence>
<dbReference type="InterPro" id="IPR053188">
    <property type="entry name" value="FkbM_Methyltransferase"/>
</dbReference>
<reference evidence="2 3" key="2">
    <citation type="submission" date="2019-09" db="EMBL/GenBank/DDBJ databases">
        <authorList>
            <person name="Jin C."/>
        </authorList>
    </citation>
    <scope>NUCLEOTIDE SEQUENCE [LARGE SCALE GENOMIC DNA]</scope>
    <source>
        <strain evidence="2 3">BN130099</strain>
    </source>
</reference>
<gene>
    <name evidence="2" type="ORF">F0U44_08780</name>
</gene>
<dbReference type="Gene3D" id="3.40.50.150">
    <property type="entry name" value="Vaccinia Virus protein VP39"/>
    <property type="match status" value="1"/>
</dbReference>
<dbReference type="AlphaFoldDB" id="A0A5B1LD60"/>
<dbReference type="SUPFAM" id="SSF53335">
    <property type="entry name" value="S-adenosyl-L-methionine-dependent methyltransferases"/>
    <property type="match status" value="1"/>
</dbReference>
<organism evidence="2 3">
    <name type="scientific">Nocardioides humilatus</name>
    <dbReference type="NCBI Taxonomy" id="2607660"/>
    <lineage>
        <taxon>Bacteria</taxon>
        <taxon>Bacillati</taxon>
        <taxon>Actinomycetota</taxon>
        <taxon>Actinomycetes</taxon>
        <taxon>Propionibacteriales</taxon>
        <taxon>Nocardioidaceae</taxon>
        <taxon>Nocardioides</taxon>
    </lineage>
</organism>
<dbReference type="Pfam" id="PF05050">
    <property type="entry name" value="Methyltransf_21"/>
    <property type="match status" value="1"/>
</dbReference>
<keyword evidence="2" id="KW-0489">Methyltransferase</keyword>
<dbReference type="InterPro" id="IPR029063">
    <property type="entry name" value="SAM-dependent_MTases_sf"/>
</dbReference>
<evidence type="ECO:0000313" key="3">
    <source>
        <dbReference type="Proteomes" id="UP000325003"/>
    </source>
</evidence>
<dbReference type="NCBIfam" id="TIGR01444">
    <property type="entry name" value="fkbM_fam"/>
    <property type="match status" value="1"/>
</dbReference>
<dbReference type="InterPro" id="IPR006342">
    <property type="entry name" value="FkbM_mtfrase"/>
</dbReference>
<keyword evidence="2" id="KW-0808">Transferase</keyword>
<dbReference type="GO" id="GO:0008171">
    <property type="term" value="F:O-methyltransferase activity"/>
    <property type="evidence" value="ECO:0007669"/>
    <property type="project" value="TreeGrafter"/>
</dbReference>
<dbReference type="EMBL" id="VUJV01000003">
    <property type="protein sequence ID" value="KAA1418585.1"/>
    <property type="molecule type" value="Genomic_DNA"/>
</dbReference>
<feature type="domain" description="Methyltransferase FkbM" evidence="1">
    <location>
        <begin position="65"/>
        <end position="234"/>
    </location>
</feature>
<protein>
    <submittedName>
        <fullName evidence="2">FkbM family methyltransferase</fullName>
    </submittedName>
</protein>
<comment type="caution">
    <text evidence="2">The sequence shown here is derived from an EMBL/GenBank/DDBJ whole genome shotgun (WGS) entry which is preliminary data.</text>
</comment>
<evidence type="ECO:0000313" key="2">
    <source>
        <dbReference type="EMBL" id="KAA1418585.1"/>
    </source>
</evidence>
<proteinExistence type="predicted"/>
<name>A0A5B1LD60_9ACTN</name>
<dbReference type="PANTHER" id="PTHR36973">
    <property type="entry name" value="SLL1456 PROTEIN-RELATED"/>
    <property type="match status" value="1"/>
</dbReference>
<dbReference type="Proteomes" id="UP000325003">
    <property type="component" value="Unassembled WGS sequence"/>
</dbReference>
<sequence length="272" mass="30911">MHDHSGGTAPMTITRLHTDATRYRAFARAQARRARRLPRDVVTQRVEEAFRDLCRALQPTLSLEVGAHEAGFSRWLKQEVTDARCVAFEANPYVHEKYDSALAGTGVEYHQLAVSDVDGTVELGIPRQLHNTRRGRRFRKLRTSRMASLSTHRYATLTETVPVRSVQLDDFVRVTDDDVVVAWIDVEGASRSVLVSGTEVLSRASVVYIEVENEQVWDGQWLDIDVARFLGECGLVPVLRDVQRRHQYNVVFAAADLADHPMITRLRDEVYR</sequence>
<reference evidence="2 3" key="1">
    <citation type="submission" date="2019-09" db="EMBL/GenBank/DDBJ databases">
        <title>Nocardioides panacisoli sp. nov., isolated from the soil of a ginseng field.</title>
        <authorList>
            <person name="Cho C."/>
        </authorList>
    </citation>
    <scope>NUCLEOTIDE SEQUENCE [LARGE SCALE GENOMIC DNA]</scope>
    <source>
        <strain evidence="2 3">BN130099</strain>
    </source>
</reference>
<dbReference type="GO" id="GO:0032259">
    <property type="term" value="P:methylation"/>
    <property type="evidence" value="ECO:0007669"/>
    <property type="project" value="UniProtKB-KW"/>
</dbReference>